<protein>
    <submittedName>
        <fullName evidence="2">Uncharacterized protein</fullName>
    </submittedName>
</protein>
<feature type="region of interest" description="Disordered" evidence="1">
    <location>
        <begin position="45"/>
        <end position="99"/>
    </location>
</feature>
<organism evidence="2 3">
    <name type="scientific">Clavibacter michiganensis subsp. michiganensis</name>
    <dbReference type="NCBI Taxonomy" id="33013"/>
    <lineage>
        <taxon>Bacteria</taxon>
        <taxon>Bacillati</taxon>
        <taxon>Actinomycetota</taxon>
        <taxon>Actinomycetes</taxon>
        <taxon>Micrococcales</taxon>
        <taxon>Microbacteriaceae</taxon>
        <taxon>Clavibacter</taxon>
    </lineage>
</organism>
<dbReference type="EMBL" id="MDHH01000002">
    <property type="protein sequence ID" value="OUE02757.1"/>
    <property type="molecule type" value="Genomic_DNA"/>
</dbReference>
<keyword evidence="3" id="KW-1185">Reference proteome</keyword>
<evidence type="ECO:0000313" key="3">
    <source>
        <dbReference type="Proteomes" id="UP000195062"/>
    </source>
</evidence>
<feature type="compositionally biased region" description="Low complexity" evidence="1">
    <location>
        <begin position="82"/>
        <end position="99"/>
    </location>
</feature>
<accession>A0A251XHW0</accession>
<feature type="compositionally biased region" description="Low complexity" evidence="1">
    <location>
        <begin position="56"/>
        <end position="74"/>
    </location>
</feature>
<dbReference type="Proteomes" id="UP000195062">
    <property type="component" value="Unassembled WGS sequence"/>
</dbReference>
<evidence type="ECO:0000256" key="1">
    <source>
        <dbReference type="SAM" id="MobiDB-lite"/>
    </source>
</evidence>
<evidence type="ECO:0000313" key="2">
    <source>
        <dbReference type="EMBL" id="OUE02757.1"/>
    </source>
</evidence>
<sequence>MRPRPWGDAAPCLSIHFASSSSSSCCGRGAAGAVEGSCSTAPTGVPSLDAEAPDPSSFSTRSSSCLNSSTWNTSRSAGSSMGFRSRSLGPSGSSTSVSSRLRRRLRMTFSYWARRLSPTLPEISSRCSRTASREPYWLSHLTAVFGPTLSTPMRLSLVSPTSAAMSGYISGCTPYFSNTFSAS</sequence>
<dbReference type="AlphaFoldDB" id="A0A251XHW0"/>
<dbReference type="PROSITE" id="PS51257">
    <property type="entry name" value="PROKAR_LIPOPROTEIN"/>
    <property type="match status" value="1"/>
</dbReference>
<gene>
    <name evidence="2" type="ORF">CMMCAS07_12130</name>
</gene>
<proteinExistence type="predicted"/>
<reference evidence="2 3" key="1">
    <citation type="submission" date="2016-08" db="EMBL/GenBank/DDBJ databases">
        <title>Genome sequence of Clavibacter michiganensis subsp. michiganensis strain CASJ007.</title>
        <authorList>
            <person name="Thapa S.P."/>
            <person name="Coaker G."/>
        </authorList>
    </citation>
    <scope>NUCLEOTIDE SEQUENCE [LARGE SCALE GENOMIC DNA]</scope>
    <source>
        <strain evidence="2">CASJ007</strain>
    </source>
</reference>
<comment type="caution">
    <text evidence="2">The sequence shown here is derived from an EMBL/GenBank/DDBJ whole genome shotgun (WGS) entry which is preliminary data.</text>
</comment>
<name>A0A251XHW0_CLAMM</name>